<protein>
    <submittedName>
        <fullName evidence="1">Uncharacterized protein</fullName>
    </submittedName>
</protein>
<evidence type="ECO:0000313" key="1">
    <source>
        <dbReference type="EMBL" id="COZ19290.1"/>
    </source>
</evidence>
<accession>A0A916PGZ5</accession>
<proteinExistence type="predicted"/>
<reference evidence="2" key="1">
    <citation type="submission" date="2015-03" db="EMBL/GenBank/DDBJ databases">
        <authorList>
            <consortium name="Pathogen Informatics"/>
        </authorList>
    </citation>
    <scope>NUCLEOTIDE SEQUENCE [LARGE SCALE GENOMIC DNA]</scope>
    <source>
        <strain evidence="2">N09902308</strain>
    </source>
</reference>
<dbReference type="AlphaFoldDB" id="A0A916PGZ5"/>
<dbReference type="EMBL" id="CSBK01001827">
    <property type="protein sequence ID" value="COZ19290.1"/>
    <property type="molecule type" value="Genomic_DNA"/>
</dbReference>
<name>A0A916PGZ5_MYCTX</name>
<evidence type="ECO:0000313" key="2">
    <source>
        <dbReference type="Proteomes" id="UP000039021"/>
    </source>
</evidence>
<sequence length="76" mass="8217">MKPAMFCRNSSGILRLSHSSMKCAPLSADSLNNTPLLATIPTGWPWTRANAVTRVLPYLALNSLNSLPSTIRTTTS</sequence>
<comment type="caution">
    <text evidence="1">The sequence shown here is derived from an EMBL/GenBank/DDBJ whole genome shotgun (WGS) entry which is preliminary data.</text>
</comment>
<organism evidence="1 2">
    <name type="scientific">Mycobacterium tuberculosis</name>
    <dbReference type="NCBI Taxonomy" id="1773"/>
    <lineage>
        <taxon>Bacteria</taxon>
        <taxon>Bacillati</taxon>
        <taxon>Actinomycetota</taxon>
        <taxon>Actinomycetes</taxon>
        <taxon>Mycobacteriales</taxon>
        <taxon>Mycobacteriaceae</taxon>
        <taxon>Mycobacterium</taxon>
        <taxon>Mycobacterium tuberculosis complex</taxon>
    </lineage>
</organism>
<gene>
    <name evidence="1" type="ORF">ERS007739_03493</name>
</gene>
<dbReference type="Proteomes" id="UP000039021">
    <property type="component" value="Unassembled WGS sequence"/>
</dbReference>